<comment type="caution">
    <text evidence="2">The sequence shown here is derived from an EMBL/GenBank/DDBJ whole genome shotgun (WGS) entry which is preliminary data.</text>
</comment>
<dbReference type="InterPro" id="IPR053772">
    <property type="entry name" value="At1g61320/At1g61330-like"/>
</dbReference>
<dbReference type="SUPFAM" id="SSF52047">
    <property type="entry name" value="RNI-like"/>
    <property type="match status" value="1"/>
</dbReference>
<proteinExistence type="predicted"/>
<reference evidence="2" key="1">
    <citation type="submission" date="2020-03" db="EMBL/GenBank/DDBJ databases">
        <title>Castanea mollissima Vanexum genome sequencing.</title>
        <authorList>
            <person name="Staton M."/>
        </authorList>
    </citation>
    <scope>NUCLEOTIDE SEQUENCE</scope>
    <source>
        <tissue evidence="2">Leaf</tissue>
    </source>
</reference>
<dbReference type="InterPro" id="IPR032675">
    <property type="entry name" value="LRR_dom_sf"/>
</dbReference>
<dbReference type="Gene3D" id="1.20.1280.50">
    <property type="match status" value="1"/>
</dbReference>
<dbReference type="Proteomes" id="UP000737018">
    <property type="component" value="Unassembled WGS sequence"/>
</dbReference>
<keyword evidence="3" id="KW-1185">Reference proteome</keyword>
<evidence type="ECO:0000313" key="2">
    <source>
        <dbReference type="EMBL" id="KAF3963878.1"/>
    </source>
</evidence>
<dbReference type="SMART" id="SM00256">
    <property type="entry name" value="FBOX"/>
    <property type="match status" value="1"/>
</dbReference>
<dbReference type="SUPFAM" id="SSF81383">
    <property type="entry name" value="F-box domain"/>
    <property type="match status" value="1"/>
</dbReference>
<name>A0A8J4RK51_9ROSI</name>
<dbReference type="OrthoDB" id="594804at2759"/>
<dbReference type="Pfam" id="PF00646">
    <property type="entry name" value="F-box"/>
    <property type="match status" value="1"/>
</dbReference>
<dbReference type="PROSITE" id="PS50181">
    <property type="entry name" value="FBOX"/>
    <property type="match status" value="1"/>
</dbReference>
<dbReference type="EMBL" id="JRKL02001458">
    <property type="protein sequence ID" value="KAF3963878.1"/>
    <property type="molecule type" value="Genomic_DNA"/>
</dbReference>
<evidence type="ECO:0000313" key="3">
    <source>
        <dbReference type="Proteomes" id="UP000737018"/>
    </source>
</evidence>
<gene>
    <name evidence="2" type="ORF">CMV_011782</name>
</gene>
<organism evidence="2 3">
    <name type="scientific">Castanea mollissima</name>
    <name type="common">Chinese chestnut</name>
    <dbReference type="NCBI Taxonomy" id="60419"/>
    <lineage>
        <taxon>Eukaryota</taxon>
        <taxon>Viridiplantae</taxon>
        <taxon>Streptophyta</taxon>
        <taxon>Embryophyta</taxon>
        <taxon>Tracheophyta</taxon>
        <taxon>Spermatophyta</taxon>
        <taxon>Magnoliopsida</taxon>
        <taxon>eudicotyledons</taxon>
        <taxon>Gunneridae</taxon>
        <taxon>Pentapetalae</taxon>
        <taxon>rosids</taxon>
        <taxon>fabids</taxon>
        <taxon>Fagales</taxon>
        <taxon>Fagaceae</taxon>
        <taxon>Castanea</taxon>
    </lineage>
</organism>
<feature type="domain" description="F-box" evidence="1">
    <location>
        <begin position="1"/>
        <end position="35"/>
    </location>
</feature>
<accession>A0A8J4RK51</accession>
<dbReference type="Gene3D" id="3.80.10.10">
    <property type="entry name" value="Ribonuclease Inhibitor"/>
    <property type="match status" value="1"/>
</dbReference>
<dbReference type="InterPro" id="IPR036047">
    <property type="entry name" value="F-box-like_dom_sf"/>
</dbReference>
<dbReference type="PANTHER" id="PTHR34145">
    <property type="entry name" value="OS02G0105600 PROTEIN"/>
    <property type="match status" value="1"/>
</dbReference>
<evidence type="ECO:0000259" key="1">
    <source>
        <dbReference type="PROSITE" id="PS50181"/>
    </source>
</evidence>
<dbReference type="AlphaFoldDB" id="A0A8J4RK51"/>
<dbReference type="InterPro" id="IPR001810">
    <property type="entry name" value="F-box_dom"/>
</dbReference>
<dbReference type="PANTHER" id="PTHR34145:SF51">
    <property type="entry name" value="FBD DOMAIN-CONTAINING PROTEIN"/>
    <property type="match status" value="1"/>
</dbReference>
<sequence length="525" mass="61082">MLNKLPDSIVHHILFFLPTKDHSRLSCVSRRCRDLCISTPYVALSNMNYNITEISRRFRFNNFVDRFMSRRNWHGAKLHTFILHWCFELPLTDEAYRVDTWLSHAVNSGVQKIQLELSGTERIPLPQFILSCKSMSFLSVKTNNSVLKLPSTLSAGRGINTTLQILVLDYLQIEDDFFGEWLSQFKSLKKLNLTRISRIKRISLVGCGIDTSLQTLVLDSVQIEEEYYFGEWLSHFKSLKLLNLTRIRGIKSMSIHNSSIDVLAIKHCDDLVDISIFAEKLRKLHILWHPHNKSSSVGSLKILAPNLGDFRWVGHVVDYYCVEDFSSKLHPIIALRLSDQLYESSTKYYLHKILCSMQRAQVLTLRDEFVEVLFKYGCLPYSFDNLEYLAILRTSSFEDKIPAVSSLLRETISLKWLFLLNDTKVPSKKLSFKLEYWESQNLMFINQLKGIVVELSNRGSDVELMKYLLKNTKVLERAFIICSQTVPTNLIFELRKYKAPPTELVCYHESSKFVRQIRNLYTFDI</sequence>
<protein>
    <recommendedName>
        <fullName evidence="1">F-box domain-containing protein</fullName>
    </recommendedName>
</protein>